<evidence type="ECO:0000256" key="1">
    <source>
        <dbReference type="SAM" id="Coils"/>
    </source>
</evidence>
<accession>A0A4U0XL28</accession>
<evidence type="ECO:0000313" key="4">
    <source>
        <dbReference type="Proteomes" id="UP000308768"/>
    </source>
</evidence>
<proteinExistence type="predicted"/>
<feature type="region of interest" description="Disordered" evidence="2">
    <location>
        <begin position="571"/>
        <end position="593"/>
    </location>
</feature>
<evidence type="ECO:0008006" key="5">
    <source>
        <dbReference type="Google" id="ProtNLM"/>
    </source>
</evidence>
<dbReference type="STRING" id="331657.A0A4U0XL28"/>
<dbReference type="EMBL" id="NAJN01000166">
    <property type="protein sequence ID" value="TKA77910.1"/>
    <property type="molecule type" value="Genomic_DNA"/>
</dbReference>
<protein>
    <recommendedName>
        <fullName evidence="5">Transcription factor domain-containing protein</fullName>
    </recommendedName>
</protein>
<dbReference type="Proteomes" id="UP000308768">
    <property type="component" value="Unassembled WGS sequence"/>
</dbReference>
<dbReference type="PANTHER" id="PTHR47256">
    <property type="entry name" value="ZN(II)2CYS6 TRANSCRIPTION FACTOR (EUROFUNG)-RELATED"/>
    <property type="match status" value="1"/>
</dbReference>
<reference evidence="3 4" key="1">
    <citation type="submission" date="2017-03" db="EMBL/GenBank/DDBJ databases">
        <title>Genomes of endolithic fungi from Antarctica.</title>
        <authorList>
            <person name="Coleine C."/>
            <person name="Masonjones S."/>
            <person name="Stajich J.E."/>
        </authorList>
    </citation>
    <scope>NUCLEOTIDE SEQUENCE [LARGE SCALE GENOMIC DNA]</scope>
    <source>
        <strain evidence="3 4">CCFEE 5187</strain>
    </source>
</reference>
<sequence length="602" mass="68763">MAKEEMVQRIKALEQQNADLQGFMEEKDKDQDLWIEFTFLGLMRNERGPVAIQRPQEGHSHQELANWLGRQPLKDIARLSPTLESRLLEVVKEYKRAMNADIAPNKSSLPRWTYVIADEAVTHHLMALYFAWIHPIHMLFSERHFLSSFRNGDRTYCTPSLVNIICAMGCFLIVDQGGSNTDLKCLAPRFVEEVYRDVTAEDPRKPTFAVTYAILFLVELSAGEVRKASSHLRLAAESLIHLDRSNYSTEAFELSSWGIHTLNTGWAGFTYQKPPAPISPQTTVFRHVEMDRPGDCWRSYRFAGDGENRPIALRPSHAIRTAKELAKLNQIVHETVNVYCGSRGKVTARSILHLYERYLQWHEVMPPEIRLDDFDPHALPHVFFLHVNYHVALCRLFRPLLDYRDFTRSTHEHIKSIVVQNARDGINLLERYRCLFSNRRQPPLQAFCLVHLSESFIRTCADNSECQQLILFCLEMLRDVLPGFLFVGPIQAMFCQTVLDFGCLLPKNVSELMGGRTHYAPEEMLDACGTTTCTQPVDVLLDLLDPSIAQNFEVEWKKFIEGCDALIVDEGGAPNKSSSEELSRGESPPSNRSMQINALINL</sequence>
<dbReference type="PANTHER" id="PTHR47256:SF3">
    <property type="entry name" value="ZN(II)2CYS6 TRANSCRIPTION FACTOR (EUROFUNG)"/>
    <property type="match status" value="1"/>
</dbReference>
<dbReference type="OrthoDB" id="2162761at2759"/>
<dbReference type="CDD" id="cd12148">
    <property type="entry name" value="fungal_TF_MHR"/>
    <property type="match status" value="1"/>
</dbReference>
<comment type="caution">
    <text evidence="3">The sequence shown here is derived from an EMBL/GenBank/DDBJ whole genome shotgun (WGS) entry which is preliminary data.</text>
</comment>
<organism evidence="3 4">
    <name type="scientific">Cryomyces minteri</name>
    <dbReference type="NCBI Taxonomy" id="331657"/>
    <lineage>
        <taxon>Eukaryota</taxon>
        <taxon>Fungi</taxon>
        <taxon>Dikarya</taxon>
        <taxon>Ascomycota</taxon>
        <taxon>Pezizomycotina</taxon>
        <taxon>Dothideomycetes</taxon>
        <taxon>Dothideomycetes incertae sedis</taxon>
        <taxon>Cryomyces</taxon>
    </lineage>
</organism>
<name>A0A4U0XL28_9PEZI</name>
<gene>
    <name evidence="3" type="ORF">B0A49_04301</name>
</gene>
<evidence type="ECO:0000313" key="3">
    <source>
        <dbReference type="EMBL" id="TKA77910.1"/>
    </source>
</evidence>
<feature type="coiled-coil region" evidence="1">
    <location>
        <begin position="3"/>
        <end position="30"/>
    </location>
</feature>
<evidence type="ECO:0000256" key="2">
    <source>
        <dbReference type="SAM" id="MobiDB-lite"/>
    </source>
</evidence>
<dbReference type="AlphaFoldDB" id="A0A4U0XL28"/>
<keyword evidence="4" id="KW-1185">Reference proteome</keyword>
<dbReference type="InterPro" id="IPR053187">
    <property type="entry name" value="Notoamide_regulator"/>
</dbReference>
<keyword evidence="1" id="KW-0175">Coiled coil</keyword>